<dbReference type="STRING" id="336566.ABB30_09035"/>
<feature type="domain" description="X-Tfes XVIPCD" evidence="2">
    <location>
        <begin position="314"/>
        <end position="410"/>
    </location>
</feature>
<evidence type="ECO:0000256" key="1">
    <source>
        <dbReference type="SAM" id="MobiDB-lite"/>
    </source>
</evidence>
<evidence type="ECO:0000313" key="4">
    <source>
        <dbReference type="Proteomes" id="UP000050956"/>
    </source>
</evidence>
<protein>
    <submittedName>
        <fullName evidence="3">Lipase</fullName>
    </submittedName>
</protein>
<dbReference type="Pfam" id="PF26363">
    <property type="entry name" value="Phospholipase-like"/>
    <property type="match status" value="1"/>
</dbReference>
<organism evidence="3 4">
    <name type="scientific">Stenotrophomonas ginsengisoli</name>
    <dbReference type="NCBI Taxonomy" id="336566"/>
    <lineage>
        <taxon>Bacteria</taxon>
        <taxon>Pseudomonadati</taxon>
        <taxon>Pseudomonadota</taxon>
        <taxon>Gammaproteobacteria</taxon>
        <taxon>Lysobacterales</taxon>
        <taxon>Lysobacteraceae</taxon>
        <taxon>Stenotrophomonas</taxon>
    </lineage>
</organism>
<sequence length="441" mass="46881">MPDSRAYAALANDAYTDRRVGQNLAGHEKPVSLAGVKYDILEHADNPKTGYQGTIYRSQQDGAIIVAHRGTEQIFKDGVLADGGMVLTRNNLQVPDAIALTKRAMAHADKIGSEEGRTPEVSVTGHSLGGTLAQVTAHEFNLKGETFNAYGAVSLNRRIGEGEGKVTNHVMAADAVSAASPHYGQVKIYATQKEIDTLYQSGFREAGWAQALMPDSPVLAAARSLGSHKMSQFVGEQSVLERPQAQALAKANAGLIEDYREKVGELRQSITEGSRGLPGKVLDTIDAIRGPAAPGAGLRSAVQHEPNSSVLMSDPAHPGSRLFAQAQQGVHGNDARVGRTPDQMSDQLAGCLASRMHAAGGQRIDAVLLSNDASRTFAVQGNPNDPAHLRVAVETTAAMHTPLEHSSQQLLAQNQQGKAQEQAMAHSQQSEQQANPVRHMG</sequence>
<name>A0A0R0DHG2_9GAMM</name>
<dbReference type="Pfam" id="PF20410">
    <property type="entry name" value="X-Tfes_XVIPCD"/>
    <property type="match status" value="1"/>
</dbReference>
<reference evidence="3 4" key="1">
    <citation type="submission" date="2015-05" db="EMBL/GenBank/DDBJ databases">
        <title>Genome sequencing and analysis of members of genus Stenotrophomonas.</title>
        <authorList>
            <person name="Patil P.P."/>
            <person name="Midha S."/>
            <person name="Patil P.B."/>
        </authorList>
    </citation>
    <scope>NUCLEOTIDE SEQUENCE [LARGE SCALE GENOMIC DNA]</scope>
    <source>
        <strain evidence="3 4">DSM 24757</strain>
    </source>
</reference>
<dbReference type="PATRIC" id="fig|336566.3.peg.1220"/>
<dbReference type="Proteomes" id="UP000050956">
    <property type="component" value="Unassembled WGS sequence"/>
</dbReference>
<gene>
    <name evidence="3" type="ORF">ABB30_09035</name>
</gene>
<dbReference type="EMBL" id="LDJM01000021">
    <property type="protein sequence ID" value="KRG76840.1"/>
    <property type="molecule type" value="Genomic_DNA"/>
</dbReference>
<dbReference type="InterPro" id="IPR046519">
    <property type="entry name" value="X-Tfes_XVIPCD"/>
</dbReference>
<feature type="region of interest" description="Disordered" evidence="1">
    <location>
        <begin position="409"/>
        <end position="441"/>
    </location>
</feature>
<accession>A0A0R0DHG2</accession>
<feature type="compositionally biased region" description="Polar residues" evidence="1">
    <location>
        <begin position="409"/>
        <end position="435"/>
    </location>
</feature>
<dbReference type="SUPFAM" id="SSF53474">
    <property type="entry name" value="alpha/beta-Hydrolases"/>
    <property type="match status" value="1"/>
</dbReference>
<keyword evidence="4" id="KW-1185">Reference proteome</keyword>
<evidence type="ECO:0000313" key="3">
    <source>
        <dbReference type="EMBL" id="KRG76840.1"/>
    </source>
</evidence>
<evidence type="ECO:0000259" key="2">
    <source>
        <dbReference type="Pfam" id="PF20410"/>
    </source>
</evidence>
<dbReference type="Gene3D" id="3.40.50.1820">
    <property type="entry name" value="alpha/beta hydrolase"/>
    <property type="match status" value="1"/>
</dbReference>
<comment type="caution">
    <text evidence="3">The sequence shown here is derived from an EMBL/GenBank/DDBJ whole genome shotgun (WGS) entry which is preliminary data.</text>
</comment>
<dbReference type="AlphaFoldDB" id="A0A0R0DHG2"/>
<dbReference type="InterPro" id="IPR029058">
    <property type="entry name" value="AB_hydrolase_fold"/>
</dbReference>
<proteinExistence type="predicted"/>